<organism evidence="2 3">
    <name type="scientific">Candidatus Reconcilbacillus cellulovorans</name>
    <dbReference type="NCBI Taxonomy" id="1906605"/>
    <lineage>
        <taxon>Bacteria</taxon>
        <taxon>Bacillati</taxon>
        <taxon>Bacillota</taxon>
        <taxon>Bacilli</taxon>
        <taxon>Bacillales</taxon>
        <taxon>Paenibacillaceae</taxon>
        <taxon>Candidatus Reconcilbacillus</taxon>
    </lineage>
</organism>
<evidence type="ECO:0000256" key="1">
    <source>
        <dbReference type="ARBA" id="ARBA00008007"/>
    </source>
</evidence>
<evidence type="ECO:0008006" key="4">
    <source>
        <dbReference type="Google" id="ProtNLM"/>
    </source>
</evidence>
<dbReference type="Gene3D" id="3.40.50.2020">
    <property type="match status" value="1"/>
</dbReference>
<dbReference type="InterPro" id="IPR051910">
    <property type="entry name" value="ComF/GntX_DNA_util-trans"/>
</dbReference>
<accession>A0A2A6DYB9</accession>
<dbReference type="InterPro" id="IPR000836">
    <property type="entry name" value="PRTase_dom"/>
</dbReference>
<dbReference type="PANTHER" id="PTHR47505">
    <property type="entry name" value="DNA UTILIZATION PROTEIN YHGH"/>
    <property type="match status" value="1"/>
</dbReference>
<protein>
    <recommendedName>
        <fullName evidence="4">ComF family protein</fullName>
    </recommendedName>
</protein>
<dbReference type="CDD" id="cd06223">
    <property type="entry name" value="PRTases_typeI"/>
    <property type="match status" value="1"/>
</dbReference>
<dbReference type="InterPro" id="IPR029057">
    <property type="entry name" value="PRTase-like"/>
</dbReference>
<dbReference type="Proteomes" id="UP000243688">
    <property type="component" value="Unassembled WGS sequence"/>
</dbReference>
<sequence>MTNRELYGIGSRTDILHRNVSKFFARWFGPAHVDCPMCGRRCRDGVRTGADLVLCGRCYADIPWIERPQCETCGRSAHCPDCRRGIPRRFVCNRAAVRYSPEMKRWLARYKFRGDERLAALFGWMLKIAFERHYAGLDVSAVAFVPVGAERLLERGFDQTERMAAWFARSAGLPLVSLLVRVRDVGKQSVRTRRERLAVVGGRFAARPDVVLGDRTTSKTRPAVLLVDDVYTTGSTLDECAAAIRARWAVDVYGLTWAR</sequence>
<dbReference type="PANTHER" id="PTHR47505:SF1">
    <property type="entry name" value="DNA UTILIZATION PROTEIN YHGH"/>
    <property type="match status" value="1"/>
</dbReference>
<evidence type="ECO:0000313" key="2">
    <source>
        <dbReference type="EMBL" id="PDO09791.1"/>
    </source>
</evidence>
<evidence type="ECO:0000313" key="3">
    <source>
        <dbReference type="Proteomes" id="UP000243688"/>
    </source>
</evidence>
<dbReference type="EMBL" id="MOXJ01000027">
    <property type="protein sequence ID" value="PDO09791.1"/>
    <property type="molecule type" value="Genomic_DNA"/>
</dbReference>
<dbReference type="SUPFAM" id="SSF53271">
    <property type="entry name" value="PRTase-like"/>
    <property type="match status" value="1"/>
</dbReference>
<dbReference type="AlphaFoldDB" id="A0A2A6DYB9"/>
<comment type="caution">
    <text evidence="2">The sequence shown here is derived from an EMBL/GenBank/DDBJ whole genome shotgun (WGS) entry which is preliminary data.</text>
</comment>
<proteinExistence type="inferred from homology"/>
<reference evidence="2 3" key="1">
    <citation type="submission" date="2016-12" db="EMBL/GenBank/DDBJ databases">
        <title>Candidatus Reconcilibacillus cellulovorans genome.</title>
        <authorList>
            <person name="Kolinko S."/>
            <person name="Wu Y.-W."/>
            <person name="Tachea F."/>
            <person name="Denzel E."/>
            <person name="Hiras J."/>
            <person name="Baecker N."/>
            <person name="Chan L.J."/>
            <person name="Eichorst S.A."/>
            <person name="Frey D."/>
            <person name="Adams P.D."/>
            <person name="Pray T."/>
            <person name="Tanjore D."/>
            <person name="Petzold C.J."/>
            <person name="Gladden J.M."/>
            <person name="Simmons B.A."/>
            <person name="Singer S.W."/>
        </authorList>
    </citation>
    <scope>NUCLEOTIDE SEQUENCE [LARGE SCALE GENOMIC DNA]</scope>
    <source>
        <strain evidence="2">JTherm</strain>
    </source>
</reference>
<name>A0A2A6DYB9_9BACL</name>
<comment type="similarity">
    <text evidence="1">Belongs to the ComF/GntX family.</text>
</comment>
<gene>
    <name evidence="2" type="ORF">BLM47_10590</name>
</gene>